<reference evidence="3 4" key="1">
    <citation type="submission" date="2009-06" db="EMBL/GenBank/DDBJ databases">
        <title>Complete sequence of Thermotogales bacterium TBF 19.5.1.</title>
        <authorList>
            <consortium name="US DOE Joint Genome Institute"/>
            <person name="Lucas S."/>
            <person name="Copeland A."/>
            <person name="Lapidus A."/>
            <person name="Glavina del Rio T."/>
            <person name="Tice H."/>
            <person name="Bruce D."/>
            <person name="Goodwin L."/>
            <person name="Pitluck S."/>
            <person name="Chertkov O."/>
            <person name="Brettin T."/>
            <person name="Detter J.C."/>
            <person name="Han C."/>
            <person name="Schmutz J."/>
            <person name="Larimer F."/>
            <person name="Land M."/>
            <person name="Hauser L."/>
            <person name="Kyrpides N."/>
            <person name="Ovchinnikova G."/>
            <person name="Noll K."/>
        </authorList>
    </citation>
    <scope>NUCLEOTIDE SEQUENCE [LARGE SCALE GENOMIC DNA]</scope>
    <source>
        <strain evidence="4">ATCC BAA-1733 / DSM 21960 / TBF 19.5.1</strain>
    </source>
</reference>
<proteinExistence type="predicted"/>
<dbReference type="eggNOG" id="COG0457">
    <property type="taxonomic scope" value="Bacteria"/>
</dbReference>
<reference evidence="3 4" key="2">
    <citation type="journal article" date="2011" name="J. Bacteriol.">
        <title>Genome Sequence of Kosmotoga olearia Strain TBF 19.5.1, a Thermophilic Bacterium with a Wide Growth Temperature Range, Isolated from the Troll B Oil Platform in the North Sea.</title>
        <authorList>
            <person name="Swithers K.S."/>
            <person name="Dipippo J.L."/>
            <person name="Bruce D.C."/>
            <person name="Detter C."/>
            <person name="Tapia R."/>
            <person name="Han S."/>
            <person name="Goodwin L.A."/>
            <person name="Han J."/>
            <person name="Woyke T."/>
            <person name="Pitluck S."/>
            <person name="Pennacchio L."/>
            <person name="Nolan M."/>
            <person name="Mikhailova N."/>
            <person name="Land M.L."/>
            <person name="Nesbo C.L."/>
            <person name="Gogarten J.P."/>
            <person name="Noll K.M."/>
        </authorList>
    </citation>
    <scope>NUCLEOTIDE SEQUENCE [LARGE SCALE GENOMIC DNA]</scope>
    <source>
        <strain evidence="4">ATCC BAA-1733 / DSM 21960 / TBF 19.5.1</strain>
    </source>
</reference>
<evidence type="ECO:0000313" key="4">
    <source>
        <dbReference type="Proteomes" id="UP000002382"/>
    </source>
</evidence>
<evidence type="ECO:0000313" key="3">
    <source>
        <dbReference type="EMBL" id="ACR79710.1"/>
    </source>
</evidence>
<dbReference type="InterPro" id="IPR006675">
    <property type="entry name" value="HDIG_dom"/>
</dbReference>
<evidence type="ECO:0000259" key="2">
    <source>
        <dbReference type="PROSITE" id="PS51832"/>
    </source>
</evidence>
<dbReference type="PROSITE" id="PS51832">
    <property type="entry name" value="HD_GYP"/>
    <property type="match status" value="1"/>
</dbReference>
<dbReference type="InterPro" id="IPR011990">
    <property type="entry name" value="TPR-like_helical_dom_sf"/>
</dbReference>
<dbReference type="KEGG" id="kol:Kole_1002"/>
<dbReference type="CDD" id="cd00077">
    <property type="entry name" value="HDc"/>
    <property type="match status" value="1"/>
</dbReference>
<feature type="domain" description="HD" evidence="1">
    <location>
        <begin position="372"/>
        <end position="494"/>
    </location>
</feature>
<organism evidence="3 4">
    <name type="scientific">Kosmotoga olearia (strain ATCC BAA-1733 / DSM 21960 / TBF 19.5.1)</name>
    <dbReference type="NCBI Taxonomy" id="521045"/>
    <lineage>
        <taxon>Bacteria</taxon>
        <taxon>Thermotogati</taxon>
        <taxon>Thermotogota</taxon>
        <taxon>Thermotogae</taxon>
        <taxon>Kosmotogales</taxon>
        <taxon>Kosmotogaceae</taxon>
        <taxon>Kosmotoga</taxon>
    </lineage>
</organism>
<dbReference type="EMBL" id="CP001634">
    <property type="protein sequence ID" value="ACR79710.1"/>
    <property type="molecule type" value="Genomic_DNA"/>
</dbReference>
<dbReference type="RefSeq" id="WP_015868372.1">
    <property type="nucleotide sequence ID" value="NC_012785.1"/>
</dbReference>
<evidence type="ECO:0000259" key="1">
    <source>
        <dbReference type="PROSITE" id="PS51831"/>
    </source>
</evidence>
<dbReference type="Pfam" id="PF13487">
    <property type="entry name" value="HD_5"/>
    <property type="match status" value="1"/>
</dbReference>
<dbReference type="InterPro" id="IPR037522">
    <property type="entry name" value="HD_GYP_dom"/>
</dbReference>
<dbReference type="STRING" id="521045.Kole_1002"/>
<dbReference type="Gene3D" id="1.10.3210.10">
    <property type="entry name" value="Hypothetical protein af1432"/>
    <property type="match status" value="1"/>
</dbReference>
<feature type="domain" description="HD-GYP" evidence="2">
    <location>
        <begin position="350"/>
        <end position="545"/>
    </location>
</feature>
<dbReference type="InterPro" id="IPR006674">
    <property type="entry name" value="HD_domain"/>
</dbReference>
<keyword evidence="4" id="KW-1185">Reference proteome</keyword>
<dbReference type="Gene3D" id="1.25.40.10">
    <property type="entry name" value="Tetratricopeptide repeat domain"/>
    <property type="match status" value="1"/>
</dbReference>
<dbReference type="OrthoDB" id="9804747at2"/>
<name>C5CHF5_KOSOT</name>
<dbReference type="PANTHER" id="PTHR43155">
    <property type="entry name" value="CYCLIC DI-GMP PHOSPHODIESTERASE PA4108-RELATED"/>
    <property type="match status" value="1"/>
</dbReference>
<protein>
    <submittedName>
        <fullName evidence="3">Metal dependent phosphohydrolase</fullName>
    </submittedName>
</protein>
<dbReference type="InterPro" id="IPR003607">
    <property type="entry name" value="HD/PDEase_dom"/>
</dbReference>
<dbReference type="SMART" id="SM00471">
    <property type="entry name" value="HDc"/>
    <property type="match status" value="1"/>
</dbReference>
<sequence>MTENILKRLRRLAKKFDYEHADEIQNELKKILEKNDLNDESFNFAVALDFAITKAFAKKPIIENFTKEQLLEGIYELAYFFVRRNLDGRAKLILSLAEEFIKNEDEKLLYVIKLRFLQMMTAFDTGDTAETLKNYNKLVRLEKFIPEDFGFEYYNGLALVIAQFFQEGDPERYYFAALKYADTETKKLIIFINLANYYYSKRRYKSAINILEKIDDNAYPTIVGYRETLKLKIFLQLSDYKKAAMVVQKLEELNSRKEWISDWSSHIFLGHYYVMKGNIQRAKIYHEKLISSPEYKINNYMKGETLILDALIKNSEGKNFEGLKSAIKAFELLHVYKVSSPHIEDLLNNLLASIALIFKELIEELRKKDNYTASHTLRVSMISHRIARKLGIDRTHLFYLSVGAMFHDFGKIEIPSEILNKPTKLTPEERAIIEQHPLIGAQYLKKQDFPKEIVDVVMLHHERLDGSGYPLSLKGEEIPKLAQIVAIADIYDALTTDRPYRKGWSSYEALKYIHDHGKDIVRKEIIENLELCAKEGIPQPYELGFEEIWSEILEELLKKQTGHSPV</sequence>
<dbReference type="Proteomes" id="UP000002382">
    <property type="component" value="Chromosome"/>
</dbReference>
<dbReference type="SUPFAM" id="SSF109604">
    <property type="entry name" value="HD-domain/PDEase-like"/>
    <property type="match status" value="1"/>
</dbReference>
<dbReference type="PROSITE" id="PS51831">
    <property type="entry name" value="HD"/>
    <property type="match status" value="1"/>
</dbReference>
<dbReference type="SUPFAM" id="SSF81901">
    <property type="entry name" value="HCP-like"/>
    <property type="match status" value="1"/>
</dbReference>
<gene>
    <name evidence="3" type="ordered locus">Kole_1002</name>
</gene>
<dbReference type="eggNOG" id="COG2206">
    <property type="taxonomic scope" value="Bacteria"/>
</dbReference>
<dbReference type="HOGENOM" id="CLU_495011_0_0_0"/>
<accession>C5CHF5</accession>
<dbReference type="AlphaFoldDB" id="C5CHF5"/>
<dbReference type="NCBIfam" id="TIGR00277">
    <property type="entry name" value="HDIG"/>
    <property type="match status" value="1"/>
</dbReference>
<dbReference type="PANTHER" id="PTHR43155:SF2">
    <property type="entry name" value="CYCLIC DI-GMP PHOSPHODIESTERASE PA4108"/>
    <property type="match status" value="1"/>
</dbReference>